<feature type="transmembrane region" description="Helical" evidence="8">
    <location>
        <begin position="568"/>
        <end position="594"/>
    </location>
</feature>
<proteinExistence type="inferred from homology"/>
<dbReference type="InterPro" id="IPR040241">
    <property type="entry name" value="TRP_Flc/Pkd2-like"/>
</dbReference>
<feature type="transmembrane region" description="Helical" evidence="8">
    <location>
        <begin position="346"/>
        <end position="372"/>
    </location>
</feature>
<feature type="signal peptide" evidence="9">
    <location>
        <begin position="1"/>
        <end position="25"/>
    </location>
</feature>
<comment type="caution">
    <text evidence="11">The sequence shown here is derived from an EMBL/GenBank/DDBJ whole genome shotgun (WGS) entry which is preliminary data.</text>
</comment>
<evidence type="ECO:0000256" key="3">
    <source>
        <dbReference type="ARBA" id="ARBA00022692"/>
    </source>
</evidence>
<dbReference type="AlphaFoldDB" id="A0A9P6JQG3"/>
<evidence type="ECO:0000256" key="8">
    <source>
        <dbReference type="SAM" id="Phobius"/>
    </source>
</evidence>
<feature type="region of interest" description="Disordered" evidence="7">
    <location>
        <begin position="728"/>
        <end position="779"/>
    </location>
</feature>
<comment type="similarity">
    <text evidence="2">Belongs to the transient receptor potential (TRP) ion channel family.</text>
</comment>
<keyword evidence="6 8" id="KW-0472">Membrane</keyword>
<evidence type="ECO:0000256" key="2">
    <source>
        <dbReference type="ARBA" id="ARBA00010642"/>
    </source>
</evidence>
<dbReference type="PANTHER" id="PTHR31145">
    <property type="entry name" value="INTEGRAL MEMBRANE PROTEIN (AFU_ORTHOLOGUE AFUA_7G01610)"/>
    <property type="match status" value="1"/>
</dbReference>
<feature type="transmembrane region" description="Helical" evidence="8">
    <location>
        <begin position="508"/>
        <end position="527"/>
    </location>
</feature>
<dbReference type="InterPro" id="IPR032800">
    <property type="entry name" value="TRP_N"/>
</dbReference>
<keyword evidence="5 8" id="KW-1133">Transmembrane helix</keyword>
<feature type="domain" description="ML-like" evidence="10">
    <location>
        <begin position="28"/>
        <end position="170"/>
    </location>
</feature>
<dbReference type="Pfam" id="PF06011">
    <property type="entry name" value="TRP"/>
    <property type="match status" value="1"/>
</dbReference>
<comment type="subcellular location">
    <subcellularLocation>
        <location evidence="1">Membrane</location>
        <topology evidence="1">Multi-pass membrane protein</topology>
    </subcellularLocation>
</comment>
<dbReference type="Pfam" id="PF14558">
    <property type="entry name" value="TRP_N"/>
    <property type="match status" value="1"/>
</dbReference>
<name>A0A9P6JQG3_9AGAR</name>
<dbReference type="InterPro" id="IPR010308">
    <property type="entry name" value="TRP_C"/>
</dbReference>
<reference evidence="11" key="1">
    <citation type="submission" date="2020-11" db="EMBL/GenBank/DDBJ databases">
        <authorList>
            <consortium name="DOE Joint Genome Institute"/>
            <person name="Ahrendt S."/>
            <person name="Riley R."/>
            <person name="Andreopoulos W."/>
            <person name="Labutti K."/>
            <person name="Pangilinan J."/>
            <person name="Ruiz-Duenas F.J."/>
            <person name="Barrasa J.M."/>
            <person name="Sanchez-Garcia M."/>
            <person name="Camarero S."/>
            <person name="Miyauchi S."/>
            <person name="Serrano A."/>
            <person name="Linde D."/>
            <person name="Babiker R."/>
            <person name="Drula E."/>
            <person name="Ayuso-Fernandez I."/>
            <person name="Pacheco R."/>
            <person name="Padilla G."/>
            <person name="Ferreira P."/>
            <person name="Barriuso J."/>
            <person name="Kellner H."/>
            <person name="Castanera R."/>
            <person name="Alfaro M."/>
            <person name="Ramirez L."/>
            <person name="Pisabarro A.G."/>
            <person name="Kuo A."/>
            <person name="Tritt A."/>
            <person name="Lipzen A."/>
            <person name="He G."/>
            <person name="Yan M."/>
            <person name="Ng V."/>
            <person name="Cullen D."/>
            <person name="Martin F."/>
            <person name="Rosso M.-N."/>
            <person name="Henrissat B."/>
            <person name="Hibbett D."/>
            <person name="Martinez A.T."/>
            <person name="Grigoriev I.V."/>
        </authorList>
    </citation>
    <scope>NUCLEOTIDE SEQUENCE</scope>
    <source>
        <strain evidence="11">CBS 506.95</strain>
    </source>
</reference>
<keyword evidence="12" id="KW-1185">Reference proteome</keyword>
<dbReference type="OrthoDB" id="2115177at2759"/>
<evidence type="ECO:0000256" key="4">
    <source>
        <dbReference type="ARBA" id="ARBA00022729"/>
    </source>
</evidence>
<dbReference type="GO" id="GO:0009272">
    <property type="term" value="P:fungal-type cell wall biogenesis"/>
    <property type="evidence" value="ECO:0007669"/>
    <property type="project" value="TreeGrafter"/>
</dbReference>
<keyword evidence="4 9" id="KW-0732">Signal</keyword>
<protein>
    <recommendedName>
        <fullName evidence="10">ML-like domain-containing protein</fullName>
    </recommendedName>
</protein>
<evidence type="ECO:0000256" key="7">
    <source>
        <dbReference type="SAM" id="MobiDB-lite"/>
    </source>
</evidence>
<evidence type="ECO:0000313" key="11">
    <source>
        <dbReference type="EMBL" id="KAF9528560.1"/>
    </source>
</evidence>
<organism evidence="11 12">
    <name type="scientific">Crepidotus variabilis</name>
    <dbReference type="NCBI Taxonomy" id="179855"/>
    <lineage>
        <taxon>Eukaryota</taxon>
        <taxon>Fungi</taxon>
        <taxon>Dikarya</taxon>
        <taxon>Basidiomycota</taxon>
        <taxon>Agaricomycotina</taxon>
        <taxon>Agaricomycetes</taxon>
        <taxon>Agaricomycetidae</taxon>
        <taxon>Agaricales</taxon>
        <taxon>Agaricineae</taxon>
        <taxon>Crepidotaceae</taxon>
        <taxon>Crepidotus</taxon>
    </lineage>
</organism>
<keyword evidence="3 8" id="KW-0812">Transmembrane</keyword>
<feature type="region of interest" description="Disordered" evidence="7">
    <location>
        <begin position="607"/>
        <end position="675"/>
    </location>
</feature>
<dbReference type="GO" id="GO:0055085">
    <property type="term" value="P:transmembrane transport"/>
    <property type="evidence" value="ECO:0007669"/>
    <property type="project" value="TreeGrafter"/>
</dbReference>
<feature type="transmembrane region" description="Helical" evidence="8">
    <location>
        <begin position="393"/>
        <end position="417"/>
    </location>
</feature>
<dbReference type="PANTHER" id="PTHR31145:SF2">
    <property type="entry name" value="FLAVIN CARRIER PROTEIN 2"/>
    <property type="match status" value="1"/>
</dbReference>
<feature type="compositionally biased region" description="Polar residues" evidence="7">
    <location>
        <begin position="753"/>
        <end position="779"/>
    </location>
</feature>
<evidence type="ECO:0000256" key="1">
    <source>
        <dbReference type="ARBA" id="ARBA00004141"/>
    </source>
</evidence>
<evidence type="ECO:0000259" key="10">
    <source>
        <dbReference type="SMART" id="SM01320"/>
    </source>
</evidence>
<feature type="transmembrane region" description="Helical" evidence="8">
    <location>
        <begin position="539"/>
        <end position="562"/>
    </location>
</feature>
<dbReference type="Proteomes" id="UP000807306">
    <property type="component" value="Unassembled WGS sequence"/>
</dbReference>
<dbReference type="SMART" id="SM01320">
    <property type="entry name" value="TRP_N"/>
    <property type="match status" value="1"/>
</dbReference>
<feature type="compositionally biased region" description="Polar residues" evidence="7">
    <location>
        <begin position="729"/>
        <end position="738"/>
    </location>
</feature>
<evidence type="ECO:0000313" key="12">
    <source>
        <dbReference type="Proteomes" id="UP000807306"/>
    </source>
</evidence>
<feature type="chain" id="PRO_5040150485" description="ML-like domain-containing protein" evidence="9">
    <location>
        <begin position="26"/>
        <end position="802"/>
    </location>
</feature>
<evidence type="ECO:0000256" key="6">
    <source>
        <dbReference type="ARBA" id="ARBA00023136"/>
    </source>
</evidence>
<gene>
    <name evidence="11" type="ORF">CPB83DRAFT_854369</name>
</gene>
<accession>A0A9P6JQG3</accession>
<dbReference type="GO" id="GO:0016020">
    <property type="term" value="C:membrane"/>
    <property type="evidence" value="ECO:0007669"/>
    <property type="project" value="UniProtKB-SubCell"/>
</dbReference>
<evidence type="ECO:0000256" key="5">
    <source>
        <dbReference type="ARBA" id="ARBA00022989"/>
    </source>
</evidence>
<sequence>MPFLAWSRAFTFVLVLSFLGPFAQAKEKSLFTSSVTYCSPPETLLIQRFEVAFFPSNSSVSFNVSASSVEKNVNVTANLFVNVYGLKPFNMTLDLCNILHGALCPLPMYNFTGADSITLPSSLDIASRIPGIAFVIPDLEGFAQLSLTEVNTGKVKACVQTTLSNGWSIRQEAVEWTTGGIALGGLVAAGAFSILAPEAIIPIRLLELISLYQTIASSALLNLNYPSVYRSFALNFAWALGLFPASPDSRFQQSINHMRHLTGGNLPDAGGSAVGLVNRKYSPFNSFVALQASTAQLLERVAKPVFRRAAETIRGEVQTVTAQSSNVLPAGIPVYVNFINVGTGNAFMTVFLVVLILLAITLGVLSLGFVIARAIRRRKGRTGLLSVDDYRSFAFSWFLRVAMVSFFPLLIFIFYQWTLKDSWLSIFLSVITFLVIAASIAYPSFRVLAYARKENPEELYNRDSRIRNRFRPLFSQYRSERYWFFAPVFGGLFLRAIFIAFAKGSGPAQIALLVAIELGLVIAHIALKPINPKGAHIFTSYLAVTRLVATGLLIAFIEAILVKPIPRVVIGIIIAIIWSVAALFTIGNIVWNIVLCALQRGNGREVGLSSQSSNGSMLEKGSKTPSQLEKSPSMEEPAVIPATRSNSHLDIDGPEVDTASEGRISRGRPVNPTPEHMHSVVLEPGILQPYPISPTGSTVSTMEDIPSIYSRPSSGTMTVGSLLPRRWSISMSQPGTPMSLSSQGHSSGGGYQASVSAPPTESTSGHGSNVSRNTSLRIGQLLQQRYEDIEEELESSPKLSRS</sequence>
<evidence type="ECO:0000256" key="9">
    <source>
        <dbReference type="SAM" id="SignalP"/>
    </source>
</evidence>
<feature type="transmembrane region" description="Helical" evidence="8">
    <location>
        <begin position="423"/>
        <end position="445"/>
    </location>
</feature>
<feature type="transmembrane region" description="Helical" evidence="8">
    <location>
        <begin position="482"/>
        <end position="502"/>
    </location>
</feature>
<dbReference type="EMBL" id="MU157852">
    <property type="protein sequence ID" value="KAF9528560.1"/>
    <property type="molecule type" value="Genomic_DNA"/>
</dbReference>